<evidence type="ECO:0000313" key="1">
    <source>
        <dbReference type="EMBL" id="WCT56196.1"/>
    </source>
</evidence>
<proteinExistence type="predicted"/>
<keyword evidence="2" id="KW-1185">Reference proteome</keyword>
<dbReference type="AlphaFoldDB" id="A0AAX3M3X5"/>
<protein>
    <submittedName>
        <fullName evidence="1">Uncharacterized protein</fullName>
    </submittedName>
</protein>
<dbReference type="KEGG" id="pka:PQ456_01315"/>
<gene>
    <name evidence="1" type="ORF">PQ456_01315</name>
</gene>
<dbReference type="RefSeq" id="WP_273614501.1">
    <property type="nucleotide sequence ID" value="NZ_CP117416.1"/>
</dbReference>
<organism evidence="1 2">
    <name type="scientific">Paenibacillus kyungheensis</name>
    <dbReference type="NCBI Taxonomy" id="1452732"/>
    <lineage>
        <taxon>Bacteria</taxon>
        <taxon>Bacillati</taxon>
        <taxon>Bacillota</taxon>
        <taxon>Bacilli</taxon>
        <taxon>Bacillales</taxon>
        <taxon>Paenibacillaceae</taxon>
        <taxon>Paenibacillus</taxon>
    </lineage>
</organism>
<dbReference type="Proteomes" id="UP001220509">
    <property type="component" value="Chromosome"/>
</dbReference>
<accession>A0AAX3M3X5</accession>
<dbReference type="EMBL" id="CP117416">
    <property type="protein sequence ID" value="WCT56196.1"/>
    <property type="molecule type" value="Genomic_DNA"/>
</dbReference>
<sequence>MKKNDVLLLVKDINSKLKNNLWFDFEVVKYEKNEVIIGGGKSLSYPHEIEIQFTDVFFISLPMEWQTDTSKDVLVILEGEEAYNINTQFQVEQGHYIFKFIPEGYSEEFGCLIGAKNITVDF</sequence>
<name>A0AAX3M3X5_9BACL</name>
<evidence type="ECO:0000313" key="2">
    <source>
        <dbReference type="Proteomes" id="UP001220509"/>
    </source>
</evidence>
<reference evidence="1 2" key="1">
    <citation type="submission" date="2023-02" db="EMBL/GenBank/DDBJ databases">
        <title>Genome sequence of Paenibacillus kyungheensis KACC 18744.</title>
        <authorList>
            <person name="Kim S."/>
            <person name="Heo J."/>
            <person name="Kwon S.-W."/>
        </authorList>
    </citation>
    <scope>NUCLEOTIDE SEQUENCE [LARGE SCALE GENOMIC DNA]</scope>
    <source>
        <strain evidence="1 2">KACC 18744</strain>
    </source>
</reference>